<dbReference type="STRING" id="1423959.SAMN05444407_10825"/>
<keyword evidence="1" id="KW-1133">Transmembrane helix</keyword>
<evidence type="ECO:0000313" key="3">
    <source>
        <dbReference type="EMBL" id="SHL97587.1"/>
    </source>
</evidence>
<name>A0A1M7F1J7_9FLAO</name>
<proteinExistence type="predicted"/>
<feature type="transmembrane region" description="Helical" evidence="1">
    <location>
        <begin position="90"/>
        <end position="108"/>
    </location>
</feature>
<evidence type="ECO:0000259" key="2">
    <source>
        <dbReference type="Pfam" id="PF03779"/>
    </source>
</evidence>
<feature type="transmembrane region" description="Helical" evidence="1">
    <location>
        <begin position="9"/>
        <end position="28"/>
    </location>
</feature>
<sequence>MLTSKTHAILDYLMGIFLISVPWLLGFADNSAATVLPVILGASTLAYSLLTDYEYALAPAFSFQGHLLLDLMSAILLTVSPWLFGFYEKVHWPHIILGIVELIAILITRKAPPETHFPMKTY</sequence>
<dbReference type="RefSeq" id="WP_073300444.1">
    <property type="nucleotide sequence ID" value="NZ_FRBM01000008.1"/>
</dbReference>
<feature type="transmembrane region" description="Helical" evidence="1">
    <location>
        <begin position="34"/>
        <end position="55"/>
    </location>
</feature>
<organism evidence="3 4">
    <name type="scientific">Chryseobacterium contaminans</name>
    <dbReference type="NCBI Taxonomy" id="1423959"/>
    <lineage>
        <taxon>Bacteria</taxon>
        <taxon>Pseudomonadati</taxon>
        <taxon>Bacteroidota</taxon>
        <taxon>Flavobacteriia</taxon>
        <taxon>Flavobacteriales</taxon>
        <taxon>Weeksellaceae</taxon>
        <taxon>Chryseobacterium group</taxon>
        <taxon>Chryseobacterium</taxon>
    </lineage>
</organism>
<evidence type="ECO:0000256" key="1">
    <source>
        <dbReference type="SAM" id="Phobius"/>
    </source>
</evidence>
<dbReference type="Pfam" id="PF03779">
    <property type="entry name" value="SPW"/>
    <property type="match status" value="1"/>
</dbReference>
<feature type="domain" description="SPW repeat-containing integral membrane" evidence="2">
    <location>
        <begin position="7"/>
        <end position="103"/>
    </location>
</feature>
<gene>
    <name evidence="3" type="ORF">SAMN05444407_10825</name>
</gene>
<dbReference type="EMBL" id="FRBM01000008">
    <property type="protein sequence ID" value="SHL97587.1"/>
    <property type="molecule type" value="Genomic_DNA"/>
</dbReference>
<accession>A0A1M7F1J7</accession>
<evidence type="ECO:0000313" key="4">
    <source>
        <dbReference type="Proteomes" id="UP000184069"/>
    </source>
</evidence>
<feature type="transmembrane region" description="Helical" evidence="1">
    <location>
        <begin position="67"/>
        <end position="84"/>
    </location>
</feature>
<keyword evidence="1" id="KW-0472">Membrane</keyword>
<dbReference type="InterPro" id="IPR005530">
    <property type="entry name" value="SPW"/>
</dbReference>
<keyword evidence="1" id="KW-0812">Transmembrane</keyword>
<protein>
    <submittedName>
        <fullName evidence="3">SPW repeat-containing protein</fullName>
    </submittedName>
</protein>
<dbReference type="Proteomes" id="UP000184069">
    <property type="component" value="Unassembled WGS sequence"/>
</dbReference>
<dbReference type="AlphaFoldDB" id="A0A1M7F1J7"/>
<reference evidence="3 4" key="1">
    <citation type="submission" date="2016-11" db="EMBL/GenBank/DDBJ databases">
        <authorList>
            <person name="Jaros S."/>
            <person name="Januszkiewicz K."/>
            <person name="Wedrychowicz H."/>
        </authorList>
    </citation>
    <scope>NUCLEOTIDE SEQUENCE [LARGE SCALE GENOMIC DNA]</scope>
    <source>
        <strain evidence="3 4">DSM 27621</strain>
    </source>
</reference>